<dbReference type="PROSITE" id="PS00211">
    <property type="entry name" value="ABC_TRANSPORTER_1"/>
    <property type="match status" value="1"/>
</dbReference>
<dbReference type="AlphaFoldDB" id="A0A327R289"/>
<dbReference type="InterPro" id="IPR003439">
    <property type="entry name" value="ABC_transporter-like_ATP-bd"/>
</dbReference>
<dbReference type="GO" id="GO:0005524">
    <property type="term" value="F:ATP binding"/>
    <property type="evidence" value="ECO:0007669"/>
    <property type="project" value="UniProtKB-KW"/>
</dbReference>
<feature type="domain" description="ABC transmembrane type-1" evidence="12">
    <location>
        <begin position="175"/>
        <end position="454"/>
    </location>
</feature>
<dbReference type="GO" id="GO:0008233">
    <property type="term" value="F:peptidase activity"/>
    <property type="evidence" value="ECO:0007669"/>
    <property type="project" value="InterPro"/>
</dbReference>
<evidence type="ECO:0000313" key="14">
    <source>
        <dbReference type="EMBL" id="RAJ10375.1"/>
    </source>
</evidence>
<dbReference type="PROSITE" id="PS50893">
    <property type="entry name" value="ABC_TRANSPORTER_2"/>
    <property type="match status" value="1"/>
</dbReference>
<dbReference type="Gene3D" id="1.20.1560.10">
    <property type="entry name" value="ABC transporter type 1, transmembrane domain"/>
    <property type="match status" value="1"/>
</dbReference>
<feature type="transmembrane region" description="Helical" evidence="10">
    <location>
        <begin position="170"/>
        <end position="193"/>
    </location>
</feature>
<keyword evidence="4 10" id="KW-0812">Transmembrane</keyword>
<evidence type="ECO:0000256" key="3">
    <source>
        <dbReference type="ARBA" id="ARBA00022475"/>
    </source>
</evidence>
<evidence type="ECO:0000256" key="5">
    <source>
        <dbReference type="ARBA" id="ARBA00022741"/>
    </source>
</evidence>
<evidence type="ECO:0000256" key="4">
    <source>
        <dbReference type="ARBA" id="ARBA00022692"/>
    </source>
</evidence>
<dbReference type="InterPro" id="IPR011527">
    <property type="entry name" value="ABC1_TM_dom"/>
</dbReference>
<dbReference type="SUPFAM" id="SSF52540">
    <property type="entry name" value="P-loop containing nucleoside triphosphate hydrolases"/>
    <property type="match status" value="1"/>
</dbReference>
<dbReference type="InterPro" id="IPR003593">
    <property type="entry name" value="AAA+_ATPase"/>
</dbReference>
<reference evidence="14 15" key="1">
    <citation type="submission" date="2018-06" db="EMBL/GenBank/DDBJ databases">
        <title>Genomic Encyclopedia of Archaeal and Bacterial Type Strains, Phase II (KMG-II): from individual species to whole genera.</title>
        <authorList>
            <person name="Goeker M."/>
        </authorList>
    </citation>
    <scope>NUCLEOTIDE SEQUENCE [LARGE SCALE GENOMIC DNA]</scope>
    <source>
        <strain evidence="14 15">DSM 23522</strain>
    </source>
</reference>
<dbReference type="SUPFAM" id="SSF90123">
    <property type="entry name" value="ABC transporter transmembrane region"/>
    <property type="match status" value="1"/>
</dbReference>
<feature type="transmembrane region" description="Helical" evidence="10">
    <location>
        <begin position="288"/>
        <end position="307"/>
    </location>
</feature>
<accession>A0A327R289</accession>
<dbReference type="InterPro" id="IPR039421">
    <property type="entry name" value="Type_1_exporter"/>
</dbReference>
<dbReference type="InterPro" id="IPR027417">
    <property type="entry name" value="P-loop_NTPase"/>
</dbReference>
<feature type="transmembrane region" description="Helical" evidence="10">
    <location>
        <begin position="313"/>
        <end position="330"/>
    </location>
</feature>
<keyword evidence="3" id="KW-1003">Cell membrane</keyword>
<dbReference type="OrthoDB" id="9760358at2"/>
<proteinExistence type="predicted"/>
<evidence type="ECO:0000313" key="15">
    <source>
        <dbReference type="Proteomes" id="UP000249696"/>
    </source>
</evidence>
<evidence type="ECO:0000259" key="11">
    <source>
        <dbReference type="PROSITE" id="PS50893"/>
    </source>
</evidence>
<evidence type="ECO:0000256" key="2">
    <source>
        <dbReference type="ARBA" id="ARBA00022448"/>
    </source>
</evidence>
<feature type="transmembrane region" description="Helical" evidence="10">
    <location>
        <begin position="205"/>
        <end position="225"/>
    </location>
</feature>
<gene>
    <name evidence="14" type="ORF">LV92_03124</name>
</gene>
<keyword evidence="8 10" id="KW-1133">Transmembrane helix</keyword>
<dbReference type="FunFam" id="3.40.50.300:FF:000221">
    <property type="entry name" value="Multidrug ABC transporter ATP-binding protein"/>
    <property type="match status" value="1"/>
</dbReference>
<organism evidence="14 15">
    <name type="scientific">Arenibacter echinorum</name>
    <dbReference type="NCBI Taxonomy" id="440515"/>
    <lineage>
        <taxon>Bacteria</taxon>
        <taxon>Pseudomonadati</taxon>
        <taxon>Bacteroidota</taxon>
        <taxon>Flavobacteriia</taxon>
        <taxon>Flavobacteriales</taxon>
        <taxon>Flavobacteriaceae</taxon>
        <taxon>Arenibacter</taxon>
    </lineage>
</organism>
<dbReference type="Proteomes" id="UP000249696">
    <property type="component" value="Unassembled WGS sequence"/>
</dbReference>
<protein>
    <submittedName>
        <fullName evidence="14">ATP-binding cassette subfamily B protein</fullName>
    </submittedName>
</protein>
<keyword evidence="5" id="KW-0547">Nucleotide-binding</keyword>
<dbReference type="PROSITE" id="PS50929">
    <property type="entry name" value="ABC_TM1F"/>
    <property type="match status" value="1"/>
</dbReference>
<evidence type="ECO:0000256" key="6">
    <source>
        <dbReference type="ARBA" id="ARBA00022801"/>
    </source>
</evidence>
<dbReference type="RefSeq" id="WP_103440932.1">
    <property type="nucleotide sequence ID" value="NZ_QLLN01000005.1"/>
</dbReference>
<keyword evidence="7 14" id="KW-0067">ATP-binding</keyword>
<comment type="subcellular location">
    <subcellularLocation>
        <location evidence="1">Cell membrane</location>
        <topology evidence="1">Multi-pass membrane protein</topology>
    </subcellularLocation>
</comment>
<name>A0A327R289_9FLAO</name>
<comment type="caution">
    <text evidence="14">The sequence shown here is derived from an EMBL/GenBank/DDBJ whole genome shotgun (WGS) entry which is preliminary data.</text>
</comment>
<evidence type="ECO:0000256" key="1">
    <source>
        <dbReference type="ARBA" id="ARBA00004651"/>
    </source>
</evidence>
<dbReference type="InterPro" id="IPR017871">
    <property type="entry name" value="ABC_transporter-like_CS"/>
</dbReference>
<dbReference type="EMBL" id="QLLN01000005">
    <property type="protein sequence ID" value="RAJ10375.1"/>
    <property type="molecule type" value="Genomic_DNA"/>
</dbReference>
<feature type="domain" description="Peptidase C39" evidence="13">
    <location>
        <begin position="13"/>
        <end position="133"/>
    </location>
</feature>
<evidence type="ECO:0000256" key="10">
    <source>
        <dbReference type="SAM" id="Phobius"/>
    </source>
</evidence>
<keyword evidence="9 10" id="KW-0472">Membrane</keyword>
<dbReference type="GO" id="GO:0015421">
    <property type="term" value="F:ABC-type oligopeptide transporter activity"/>
    <property type="evidence" value="ECO:0007669"/>
    <property type="project" value="TreeGrafter"/>
</dbReference>
<feature type="transmembrane region" description="Helical" evidence="10">
    <location>
        <begin position="401"/>
        <end position="423"/>
    </location>
</feature>
<evidence type="ECO:0000256" key="8">
    <source>
        <dbReference type="ARBA" id="ARBA00022989"/>
    </source>
</evidence>
<dbReference type="Pfam" id="PF00664">
    <property type="entry name" value="ABC_membrane"/>
    <property type="match status" value="1"/>
</dbReference>
<dbReference type="PANTHER" id="PTHR43394">
    <property type="entry name" value="ATP-DEPENDENT PERMEASE MDL1, MITOCHONDRIAL"/>
    <property type="match status" value="1"/>
</dbReference>
<dbReference type="Pfam" id="PF03412">
    <property type="entry name" value="Peptidase_C39"/>
    <property type="match status" value="1"/>
</dbReference>
<sequence>MKFGTSHFPNYRQLDQMDCGPACLKIITKHYGKDYNLEYLRQISNLRRGGASLAGLSEALETIGIDAIGIRSDIEELVNDVPLPAIAHWENNHFLVVYKATKGYVYVSDPAIGIAKYGHKEFIQKWASPDNEKGILLLVEPNHSFTNIPGEDTSHTGLGFLIKYLMPFKVYIGQLCLGLLLATTIQLLLPFLTQSLVDYGIDFENIGFIHLVVIAQIFLFLTRLASEIIRDWLLLHMSTQINISMISDFLDKLLLMPFAYFDSKTTGDFMQRIYDHHRIDEFLGGRSLSIVFDMFSILVFGIVLGYFNIDILVIFMLGTLLFMGWTVLFLKRKALLDHKLFNLNRSEQSLLIQLITAIRDIRLNGSERRRKMEWKKVQGRLYRLKIDILKLDQIQLKGGSFLNEMTSIFIIFWSAKAVVYGEITLGTMLAIQFIVGSLSIPISNTLDFIVGLQRATLSLKRLSEVHSEKNGSLPIAKTEIIEPGHIGITNLDFVYGESTSHKVLDNITLTIPKGKITAIVGSSGSGKTTLLKLLLKLYEPVKGKINIGKDNLRFMNTKKWREHCGAVLQDSSLFNDTLGRNITESRANRPTDRNRLFEVVVMANLSELVENLPLGLDTLIGEHGNLLSGGEKQRLLIARAIYKNPDYLFFDEATSALDAKNEKVISENLKSFYVDKTVILVAHRLSTVRNADQILVMDKGKIVEKGSHKELVELNGFYHQLILNQL</sequence>
<keyword evidence="6" id="KW-0378">Hydrolase</keyword>
<dbReference type="InterPro" id="IPR005074">
    <property type="entry name" value="Peptidase_C39"/>
</dbReference>
<dbReference type="Pfam" id="PF00005">
    <property type="entry name" value="ABC_tran"/>
    <property type="match status" value="1"/>
</dbReference>
<dbReference type="InterPro" id="IPR036640">
    <property type="entry name" value="ABC1_TM_sf"/>
</dbReference>
<evidence type="ECO:0000259" key="13">
    <source>
        <dbReference type="PROSITE" id="PS50990"/>
    </source>
</evidence>
<dbReference type="GO" id="GO:0016887">
    <property type="term" value="F:ATP hydrolysis activity"/>
    <property type="evidence" value="ECO:0007669"/>
    <property type="project" value="InterPro"/>
</dbReference>
<dbReference type="GO" id="GO:0005886">
    <property type="term" value="C:plasma membrane"/>
    <property type="evidence" value="ECO:0007669"/>
    <property type="project" value="UniProtKB-SubCell"/>
</dbReference>
<dbReference type="PANTHER" id="PTHR43394:SF1">
    <property type="entry name" value="ATP-BINDING CASSETTE SUB-FAMILY B MEMBER 10, MITOCHONDRIAL"/>
    <property type="match status" value="1"/>
</dbReference>
<dbReference type="CDD" id="cd18571">
    <property type="entry name" value="ABC_6TM_peptidase_like"/>
    <property type="match status" value="1"/>
</dbReference>
<dbReference type="Gene3D" id="3.40.50.300">
    <property type="entry name" value="P-loop containing nucleotide triphosphate hydrolases"/>
    <property type="match status" value="1"/>
</dbReference>
<dbReference type="GO" id="GO:0006508">
    <property type="term" value="P:proteolysis"/>
    <property type="evidence" value="ECO:0007669"/>
    <property type="project" value="InterPro"/>
</dbReference>
<keyword evidence="15" id="KW-1185">Reference proteome</keyword>
<dbReference type="PROSITE" id="PS50990">
    <property type="entry name" value="PEPTIDASE_C39"/>
    <property type="match status" value="1"/>
</dbReference>
<keyword evidence="2" id="KW-0813">Transport</keyword>
<evidence type="ECO:0000256" key="7">
    <source>
        <dbReference type="ARBA" id="ARBA00022840"/>
    </source>
</evidence>
<evidence type="ECO:0000256" key="9">
    <source>
        <dbReference type="ARBA" id="ARBA00023136"/>
    </source>
</evidence>
<dbReference type="Gene3D" id="3.90.70.10">
    <property type="entry name" value="Cysteine proteinases"/>
    <property type="match status" value="1"/>
</dbReference>
<feature type="domain" description="ABC transporter" evidence="11">
    <location>
        <begin position="486"/>
        <end position="724"/>
    </location>
</feature>
<dbReference type="CDD" id="cd02418">
    <property type="entry name" value="Peptidase_C39B"/>
    <property type="match status" value="1"/>
</dbReference>
<evidence type="ECO:0000259" key="12">
    <source>
        <dbReference type="PROSITE" id="PS50929"/>
    </source>
</evidence>
<dbReference type="SMART" id="SM00382">
    <property type="entry name" value="AAA"/>
    <property type="match status" value="1"/>
</dbReference>